<dbReference type="GO" id="GO:0003886">
    <property type="term" value="F:DNA (cytosine-5-)-methyltransferase activity"/>
    <property type="evidence" value="ECO:0007669"/>
    <property type="project" value="UniProtKB-EC"/>
</dbReference>
<comment type="caution">
    <text evidence="8">The sequence shown here is derived from an EMBL/GenBank/DDBJ whole genome shotgun (WGS) entry which is preliminary data.</text>
</comment>
<evidence type="ECO:0000256" key="4">
    <source>
        <dbReference type="ARBA" id="ARBA00022747"/>
    </source>
</evidence>
<reference evidence="8 9" key="1">
    <citation type="submission" date="2018-12" db="EMBL/GenBank/DDBJ databases">
        <title>Bacillus ochoae sp. nov., Paenibacillus whitsoniae sp. nov., Paenibacillus spiritus sp. nov. Isolated from the Mars Exploration Rover during spacecraft assembly.</title>
        <authorList>
            <person name="Seuylemezian A."/>
            <person name="Vaishampayan P."/>
        </authorList>
    </citation>
    <scope>NUCLEOTIDE SEQUENCE [LARGE SCALE GENOMIC DNA]</scope>
    <source>
        <strain evidence="8 9">MER 54</strain>
    </source>
</reference>
<dbReference type="GO" id="GO:0044027">
    <property type="term" value="P:negative regulation of gene expression via chromosomal CpG island methylation"/>
    <property type="evidence" value="ECO:0007669"/>
    <property type="project" value="TreeGrafter"/>
</dbReference>
<dbReference type="Gene3D" id="3.90.120.10">
    <property type="entry name" value="DNA Methylase, subunit A, domain 2"/>
    <property type="match status" value="1"/>
</dbReference>
<evidence type="ECO:0000256" key="7">
    <source>
        <dbReference type="RuleBase" id="RU000417"/>
    </source>
</evidence>
<evidence type="ECO:0000256" key="6">
    <source>
        <dbReference type="RuleBase" id="RU000416"/>
    </source>
</evidence>
<dbReference type="EMBL" id="RXHU01000112">
    <property type="protein sequence ID" value="RTE02755.1"/>
    <property type="molecule type" value="Genomic_DNA"/>
</dbReference>
<dbReference type="NCBIfam" id="TIGR00675">
    <property type="entry name" value="dcm"/>
    <property type="match status" value="1"/>
</dbReference>
<proteinExistence type="inferred from homology"/>
<evidence type="ECO:0000313" key="9">
    <source>
        <dbReference type="Proteomes" id="UP000276128"/>
    </source>
</evidence>
<dbReference type="PANTHER" id="PTHR10629">
    <property type="entry name" value="CYTOSINE-SPECIFIC METHYLTRANSFERASE"/>
    <property type="match status" value="1"/>
</dbReference>
<dbReference type="PROSITE" id="PS00094">
    <property type="entry name" value="C5_MTASE_1"/>
    <property type="match status" value="1"/>
</dbReference>
<organism evidence="8 9">
    <name type="scientific">Paenibacillus whitsoniae</name>
    <dbReference type="NCBI Taxonomy" id="2496558"/>
    <lineage>
        <taxon>Bacteria</taxon>
        <taxon>Bacillati</taxon>
        <taxon>Bacillota</taxon>
        <taxon>Bacilli</taxon>
        <taxon>Bacillales</taxon>
        <taxon>Paenibacillaceae</taxon>
        <taxon>Paenibacillus</taxon>
    </lineage>
</organism>
<dbReference type="InterPro" id="IPR050390">
    <property type="entry name" value="C5-Methyltransferase"/>
</dbReference>
<evidence type="ECO:0000256" key="3">
    <source>
        <dbReference type="ARBA" id="ARBA00022691"/>
    </source>
</evidence>
<evidence type="ECO:0000256" key="2">
    <source>
        <dbReference type="ARBA" id="ARBA00022679"/>
    </source>
</evidence>
<dbReference type="EC" id="2.1.1.37" evidence="7"/>
<protein>
    <recommendedName>
        <fullName evidence="7">Cytosine-specific methyltransferase</fullName>
        <ecNumber evidence="7">2.1.1.37</ecNumber>
    </recommendedName>
</protein>
<keyword evidence="1 5" id="KW-0489">Methyltransferase</keyword>
<dbReference type="PROSITE" id="PS51679">
    <property type="entry name" value="SAM_MT_C5"/>
    <property type="match status" value="1"/>
</dbReference>
<dbReference type="GO" id="GO:0009307">
    <property type="term" value="P:DNA restriction-modification system"/>
    <property type="evidence" value="ECO:0007669"/>
    <property type="project" value="UniProtKB-KW"/>
</dbReference>
<dbReference type="InterPro" id="IPR001525">
    <property type="entry name" value="C5_MeTfrase"/>
</dbReference>
<accession>A0A3S0C6C7</accession>
<dbReference type="Gene3D" id="3.40.50.150">
    <property type="entry name" value="Vaccinia Virus protein VP39"/>
    <property type="match status" value="1"/>
</dbReference>
<comment type="catalytic activity">
    <reaction evidence="7">
        <text>a 2'-deoxycytidine in DNA + S-adenosyl-L-methionine = a 5-methyl-2'-deoxycytidine in DNA + S-adenosyl-L-homocysteine + H(+)</text>
        <dbReference type="Rhea" id="RHEA:13681"/>
        <dbReference type="Rhea" id="RHEA-COMP:11369"/>
        <dbReference type="Rhea" id="RHEA-COMP:11370"/>
        <dbReference type="ChEBI" id="CHEBI:15378"/>
        <dbReference type="ChEBI" id="CHEBI:57856"/>
        <dbReference type="ChEBI" id="CHEBI:59789"/>
        <dbReference type="ChEBI" id="CHEBI:85452"/>
        <dbReference type="ChEBI" id="CHEBI:85454"/>
        <dbReference type="EC" id="2.1.1.37"/>
    </reaction>
</comment>
<name>A0A3S0C6C7_9BACL</name>
<comment type="similarity">
    <text evidence="5 6">Belongs to the class I-like SAM-binding methyltransferase superfamily. C5-methyltransferase family.</text>
</comment>
<sequence length="413" mass="47124">MSKRTYKTIDLFSGAGGLSLGFNNTGRYKSVFAVEFDQAAARTYAKNFNHHIIENDLLQNEMLDIARPGYVFNDDIRKLGTVSLKADIIIGGPPCQGFSPLGKISPRDEHLRMNQLWQEYMRVVAQVKPIAFVIENVPELLRSREAIAIRTLAERMGYTINYRELKAVEYGVPQRRVRAFIVGLLGSHLPTFPMPLTVRRNVRDAISDLPLYPDTTTLESPSPEETEFQNLHFGRNPTEISLRRYRLIPPGGNRFDLMRQAPEITPRCWLEKPSGSTDVFGRLRWEEPAYTIRTEFFKPEKGCYLHPEAHRPLTHREAARLQTFNDEFIFVGSKTEIARQIGNAVPPMLAQAVANNLARQLDRIPAAELKKDRNRMSTSEFNTLLQQVIEEVFSESVVVTEIKESSEIYSMAH</sequence>
<keyword evidence="3 5" id="KW-0949">S-adenosyl-L-methionine</keyword>
<dbReference type="InterPro" id="IPR029063">
    <property type="entry name" value="SAM-dependent_MTases_sf"/>
</dbReference>
<evidence type="ECO:0000313" key="8">
    <source>
        <dbReference type="EMBL" id="RTE02755.1"/>
    </source>
</evidence>
<dbReference type="InterPro" id="IPR031303">
    <property type="entry name" value="C5_meth_CS"/>
</dbReference>
<dbReference type="InterPro" id="IPR018117">
    <property type="entry name" value="C5_DNA_meth_AS"/>
</dbReference>
<dbReference type="GO" id="GO:0032259">
    <property type="term" value="P:methylation"/>
    <property type="evidence" value="ECO:0007669"/>
    <property type="project" value="UniProtKB-KW"/>
</dbReference>
<dbReference type="Proteomes" id="UP000276128">
    <property type="component" value="Unassembled WGS sequence"/>
</dbReference>
<evidence type="ECO:0000256" key="1">
    <source>
        <dbReference type="ARBA" id="ARBA00022603"/>
    </source>
</evidence>
<dbReference type="Pfam" id="PF00145">
    <property type="entry name" value="DNA_methylase"/>
    <property type="match status" value="1"/>
</dbReference>
<dbReference type="OrthoDB" id="9813719at2"/>
<dbReference type="RefSeq" id="WP_126144725.1">
    <property type="nucleotide sequence ID" value="NZ_RXHU01000112.1"/>
</dbReference>
<gene>
    <name evidence="8" type="ORF">EJQ19_29005</name>
</gene>
<dbReference type="SUPFAM" id="SSF53335">
    <property type="entry name" value="S-adenosyl-L-methionine-dependent methyltransferases"/>
    <property type="match status" value="1"/>
</dbReference>
<dbReference type="GO" id="GO:0003677">
    <property type="term" value="F:DNA binding"/>
    <property type="evidence" value="ECO:0007669"/>
    <property type="project" value="TreeGrafter"/>
</dbReference>
<evidence type="ECO:0000256" key="5">
    <source>
        <dbReference type="PROSITE-ProRule" id="PRU01016"/>
    </source>
</evidence>
<feature type="active site" evidence="5">
    <location>
        <position position="95"/>
    </location>
</feature>
<dbReference type="AlphaFoldDB" id="A0A3S0C6C7"/>
<keyword evidence="2 5" id="KW-0808">Transferase</keyword>
<keyword evidence="4" id="KW-0680">Restriction system</keyword>
<dbReference type="PROSITE" id="PS00095">
    <property type="entry name" value="C5_MTASE_2"/>
    <property type="match status" value="1"/>
</dbReference>
<dbReference type="PANTHER" id="PTHR10629:SF52">
    <property type="entry name" value="DNA (CYTOSINE-5)-METHYLTRANSFERASE 1"/>
    <property type="match status" value="1"/>
</dbReference>
<dbReference type="PRINTS" id="PR00105">
    <property type="entry name" value="C5METTRFRASE"/>
</dbReference>
<keyword evidence="9" id="KW-1185">Reference proteome</keyword>